<feature type="transmembrane region" description="Helical" evidence="6">
    <location>
        <begin position="7"/>
        <end position="33"/>
    </location>
</feature>
<dbReference type="GO" id="GO:0005886">
    <property type="term" value="C:plasma membrane"/>
    <property type="evidence" value="ECO:0007669"/>
    <property type="project" value="UniProtKB-SubCell"/>
</dbReference>
<feature type="transmembrane region" description="Helical" evidence="6">
    <location>
        <begin position="396"/>
        <end position="418"/>
    </location>
</feature>
<keyword evidence="5 6" id="KW-0472">Membrane</keyword>
<organism evidence="7 8">
    <name type="scientific">Oenococcus oeni</name>
    <name type="common">Leuconostoc oenos</name>
    <dbReference type="NCBI Taxonomy" id="1247"/>
    <lineage>
        <taxon>Bacteria</taxon>
        <taxon>Bacillati</taxon>
        <taxon>Bacillota</taxon>
        <taxon>Bacilli</taxon>
        <taxon>Lactobacillales</taxon>
        <taxon>Lactobacillaceae</taxon>
        <taxon>Oenococcus</taxon>
    </lineage>
</organism>
<dbReference type="PANTHER" id="PTHR23513:SF6">
    <property type="entry name" value="MAJOR FACILITATOR SUPERFAMILY ASSOCIATED DOMAIN-CONTAINING PROTEIN"/>
    <property type="match status" value="1"/>
</dbReference>
<evidence type="ECO:0000256" key="2">
    <source>
        <dbReference type="ARBA" id="ARBA00022475"/>
    </source>
</evidence>
<keyword evidence="4 6" id="KW-1133">Transmembrane helix</keyword>
<sequence>MQKQNYNFFILIWSTQTLSTLGNLILSYGIGIWNFLQTHRALDTALGITAFYLPAWIFSRMVEKYIKLYSPEKILLYTSFCGLFLWTVIEIIRNYQQSLITIYFALIISGFLKSFQVPALAIFIRKYSENNDYQKNISLFSLGNATTALISPEIATVLLKVGNGNINSLLITNIISYFGIIYVLLRTLKIKNIYSKEENKEQINPTKINIKKKYPTICILIVFTSVMSFCSNLTYESILSPMILSRSNENQTVLAIVNSFFGLGSICGGILLTKKIFTIKNPYAVFYLSALISFLFGDSLMALGQNCLIWCLAAIAATIPMPFITAASNMIVYQNASVNDHPKLFTQLNSWESLMIPIGAFLGGYLADNFFTPLISRTNNLSFLLEKIVGKTEGSGMALMFLGTSIIGSLLSISGFFINKTISINKK</sequence>
<reference evidence="7" key="1">
    <citation type="submission" date="2019-10" db="EMBL/GenBank/DDBJ databases">
        <title>Malate fermentation in French cider.</title>
        <authorList>
            <person name="Cousin F.J."/>
            <person name="Medina Fernandez S."/>
            <person name="Misery B."/>
            <person name="Laplace J.-M."/>
            <person name="Cretenet M."/>
        </authorList>
    </citation>
    <scope>NUCLEOTIDE SEQUENCE</scope>
    <source>
        <strain evidence="7">UCMA15129</strain>
    </source>
</reference>
<feature type="transmembrane region" description="Helical" evidence="6">
    <location>
        <begin position="309"/>
        <end position="333"/>
    </location>
</feature>
<feature type="transmembrane region" description="Helical" evidence="6">
    <location>
        <begin position="98"/>
        <end position="124"/>
    </location>
</feature>
<dbReference type="Pfam" id="PF07690">
    <property type="entry name" value="MFS_1"/>
    <property type="match status" value="1"/>
</dbReference>
<evidence type="ECO:0000313" key="8">
    <source>
        <dbReference type="Proteomes" id="UP001281024"/>
    </source>
</evidence>
<proteinExistence type="predicted"/>
<feature type="transmembrane region" description="Helical" evidence="6">
    <location>
        <begin position="255"/>
        <end position="272"/>
    </location>
</feature>
<dbReference type="SUPFAM" id="SSF103473">
    <property type="entry name" value="MFS general substrate transporter"/>
    <property type="match status" value="1"/>
</dbReference>
<dbReference type="PANTHER" id="PTHR23513">
    <property type="entry name" value="INTEGRAL MEMBRANE EFFLUX PROTEIN-RELATED"/>
    <property type="match status" value="1"/>
</dbReference>
<comment type="caution">
    <text evidence="7">The sequence shown here is derived from an EMBL/GenBank/DDBJ whole genome shotgun (WGS) entry which is preliminary data.</text>
</comment>
<dbReference type="Gene3D" id="1.20.1250.20">
    <property type="entry name" value="MFS general substrate transporter like domains"/>
    <property type="match status" value="1"/>
</dbReference>
<comment type="subcellular location">
    <subcellularLocation>
        <location evidence="1">Cell membrane</location>
        <topology evidence="1">Multi-pass membrane protein</topology>
    </subcellularLocation>
</comment>
<feature type="transmembrane region" description="Helical" evidence="6">
    <location>
        <begin position="165"/>
        <end position="185"/>
    </location>
</feature>
<dbReference type="InterPro" id="IPR011701">
    <property type="entry name" value="MFS"/>
</dbReference>
<feature type="transmembrane region" description="Helical" evidence="6">
    <location>
        <begin position="136"/>
        <end position="159"/>
    </location>
</feature>
<feature type="transmembrane region" description="Helical" evidence="6">
    <location>
        <begin position="354"/>
        <end position="376"/>
    </location>
</feature>
<dbReference type="GO" id="GO:0022857">
    <property type="term" value="F:transmembrane transporter activity"/>
    <property type="evidence" value="ECO:0007669"/>
    <property type="project" value="InterPro"/>
</dbReference>
<name>A0AAJ2P1E9_OENOE</name>
<dbReference type="InterPro" id="IPR036259">
    <property type="entry name" value="MFS_trans_sf"/>
</dbReference>
<feature type="transmembrane region" description="Helical" evidence="6">
    <location>
        <begin position="284"/>
        <end position="303"/>
    </location>
</feature>
<evidence type="ECO:0000256" key="5">
    <source>
        <dbReference type="ARBA" id="ARBA00023136"/>
    </source>
</evidence>
<dbReference type="Proteomes" id="UP001281024">
    <property type="component" value="Unassembled WGS sequence"/>
</dbReference>
<protein>
    <submittedName>
        <fullName evidence="7">MFS transporter</fullName>
    </submittedName>
</protein>
<evidence type="ECO:0000313" key="7">
    <source>
        <dbReference type="EMBL" id="MDV7714872.1"/>
    </source>
</evidence>
<feature type="transmembrane region" description="Helical" evidence="6">
    <location>
        <begin position="74"/>
        <end position="92"/>
    </location>
</feature>
<dbReference type="RefSeq" id="WP_071435684.1">
    <property type="nucleotide sequence ID" value="NZ_MLON01000102.1"/>
</dbReference>
<keyword evidence="3 6" id="KW-0812">Transmembrane</keyword>
<evidence type="ECO:0000256" key="4">
    <source>
        <dbReference type="ARBA" id="ARBA00022989"/>
    </source>
</evidence>
<evidence type="ECO:0000256" key="3">
    <source>
        <dbReference type="ARBA" id="ARBA00022692"/>
    </source>
</evidence>
<keyword evidence="2" id="KW-1003">Cell membrane</keyword>
<dbReference type="AlphaFoldDB" id="A0AAJ2P1E9"/>
<gene>
    <name evidence="7" type="ORF">GA838_03660</name>
</gene>
<evidence type="ECO:0000256" key="1">
    <source>
        <dbReference type="ARBA" id="ARBA00004651"/>
    </source>
</evidence>
<feature type="transmembrane region" description="Helical" evidence="6">
    <location>
        <begin position="45"/>
        <end position="62"/>
    </location>
</feature>
<accession>A0AAJ2P1E9</accession>
<dbReference type="EMBL" id="WERV01000002">
    <property type="protein sequence ID" value="MDV7714872.1"/>
    <property type="molecule type" value="Genomic_DNA"/>
</dbReference>
<feature type="transmembrane region" description="Helical" evidence="6">
    <location>
        <begin position="214"/>
        <end position="235"/>
    </location>
</feature>
<evidence type="ECO:0000256" key="6">
    <source>
        <dbReference type="SAM" id="Phobius"/>
    </source>
</evidence>